<dbReference type="PANTHER" id="PTHR38436:SF1">
    <property type="entry name" value="ESTER CYCLASE"/>
    <property type="match status" value="1"/>
</dbReference>
<dbReference type="SUPFAM" id="SSF54427">
    <property type="entry name" value="NTF2-like"/>
    <property type="match status" value="1"/>
</dbReference>
<protein>
    <recommendedName>
        <fullName evidence="3">Ester cyclase</fullName>
    </recommendedName>
</protein>
<evidence type="ECO:0008006" key="3">
    <source>
        <dbReference type="Google" id="ProtNLM"/>
    </source>
</evidence>
<comment type="caution">
    <text evidence="1">The sequence shown here is derived from an EMBL/GenBank/DDBJ whole genome shotgun (WGS) entry which is preliminary data.</text>
</comment>
<dbReference type="InterPro" id="IPR009959">
    <property type="entry name" value="Cyclase_SnoaL-like"/>
</dbReference>
<gene>
    <name evidence="1" type="ORF">DSM3645_09597</name>
</gene>
<evidence type="ECO:0000313" key="2">
    <source>
        <dbReference type="Proteomes" id="UP000004358"/>
    </source>
</evidence>
<dbReference type="EMBL" id="AANZ01000001">
    <property type="protein sequence ID" value="EAQ82643.1"/>
    <property type="molecule type" value="Genomic_DNA"/>
</dbReference>
<dbReference type="GO" id="GO:0030638">
    <property type="term" value="P:polyketide metabolic process"/>
    <property type="evidence" value="ECO:0007669"/>
    <property type="project" value="InterPro"/>
</dbReference>
<sequence length="145" mass="16232">MDDLKALAGQWFEEVWNQRCDNAIFELTAENAVAHLESGVDINSADIFKSFRDNLLAALPDMKLKVEDVMAEGDSAVVRWSFIGNHHGDGFGFKPTGREIQARGLTWFRFADGKVIEAWDSWNQSSMFQQMIGDNPASSVAFRAT</sequence>
<dbReference type="Proteomes" id="UP000004358">
    <property type="component" value="Unassembled WGS sequence"/>
</dbReference>
<organism evidence="1 2">
    <name type="scientific">Blastopirellula marina DSM 3645</name>
    <dbReference type="NCBI Taxonomy" id="314230"/>
    <lineage>
        <taxon>Bacteria</taxon>
        <taxon>Pseudomonadati</taxon>
        <taxon>Planctomycetota</taxon>
        <taxon>Planctomycetia</taxon>
        <taxon>Pirellulales</taxon>
        <taxon>Pirellulaceae</taxon>
        <taxon>Blastopirellula</taxon>
    </lineage>
</organism>
<dbReference type="Pfam" id="PF07366">
    <property type="entry name" value="SnoaL"/>
    <property type="match status" value="1"/>
</dbReference>
<dbReference type="eggNOG" id="COG5485">
    <property type="taxonomic scope" value="Bacteria"/>
</dbReference>
<dbReference type="Gene3D" id="3.10.450.50">
    <property type="match status" value="1"/>
</dbReference>
<dbReference type="HOGENOM" id="CLU_100997_5_0_0"/>
<proteinExistence type="predicted"/>
<dbReference type="AlphaFoldDB" id="A3ZLL0"/>
<reference evidence="1 2" key="1">
    <citation type="submission" date="2006-02" db="EMBL/GenBank/DDBJ databases">
        <authorList>
            <person name="Amann R."/>
            <person name="Ferriera S."/>
            <person name="Johnson J."/>
            <person name="Kravitz S."/>
            <person name="Halpern A."/>
            <person name="Remington K."/>
            <person name="Beeson K."/>
            <person name="Tran B."/>
            <person name="Rogers Y.-H."/>
            <person name="Friedman R."/>
            <person name="Venter J.C."/>
        </authorList>
    </citation>
    <scope>NUCLEOTIDE SEQUENCE [LARGE SCALE GENOMIC DNA]</scope>
    <source>
        <strain evidence="1 2">DSM 3645</strain>
    </source>
</reference>
<name>A3ZLL0_9BACT</name>
<accession>A3ZLL0</accession>
<dbReference type="RefSeq" id="WP_002655513.1">
    <property type="nucleotide sequence ID" value="NZ_CH672377.1"/>
</dbReference>
<evidence type="ECO:0000313" key="1">
    <source>
        <dbReference type="EMBL" id="EAQ82643.1"/>
    </source>
</evidence>
<dbReference type="InterPro" id="IPR032710">
    <property type="entry name" value="NTF2-like_dom_sf"/>
</dbReference>
<dbReference type="PANTHER" id="PTHR38436">
    <property type="entry name" value="POLYKETIDE CYCLASE SNOAL-LIKE DOMAIN"/>
    <property type="match status" value="1"/>
</dbReference>
<dbReference type="STRING" id="314230.DSM3645_09597"/>